<dbReference type="InterPro" id="IPR011822">
    <property type="entry name" value="MetH"/>
</dbReference>
<feature type="domain" description="Hcy-binding" evidence="24">
    <location>
        <begin position="13"/>
        <end position="328"/>
    </location>
</feature>
<evidence type="ECO:0000256" key="15">
    <source>
        <dbReference type="ARBA" id="ARBA00022833"/>
    </source>
</evidence>
<dbReference type="GO" id="GO:0005829">
    <property type="term" value="C:cytosol"/>
    <property type="evidence" value="ECO:0007669"/>
    <property type="project" value="TreeGrafter"/>
</dbReference>
<dbReference type="PANTHER" id="PTHR45833:SF1">
    <property type="entry name" value="METHIONINE SYNTHASE"/>
    <property type="match status" value="1"/>
</dbReference>
<comment type="domain">
    <text evidence="19">Modular enzyme with four functionally distinct domains. The isolated Hcy-binding domain catalyzes methyl transfer from free methylcobalamin to homocysteine. The Hcy-binding domain in association with the pterin-binding domain catalyzes the methylation of cob(I)alamin by methyltetrahydrofolate and the methylation of homocysteine. The B12-binding domain binds the cofactor. The AdoMet activation domain binds S-adenosyl-L-methionine. Under aerobic conditions cob(I)alamin can be converted to inactive cob(II)alamin. Reductive methylation by S-adenosyl-L-methionine and flavodoxin regenerates methylcobalamin.</text>
</comment>
<organism evidence="29 30">
    <name type="scientific">Egicoccus halophilus</name>
    <dbReference type="NCBI Taxonomy" id="1670830"/>
    <lineage>
        <taxon>Bacteria</taxon>
        <taxon>Bacillati</taxon>
        <taxon>Actinomycetota</taxon>
        <taxon>Nitriliruptoria</taxon>
        <taxon>Egicoccales</taxon>
        <taxon>Egicoccaceae</taxon>
        <taxon>Egicoccus</taxon>
    </lineage>
</organism>
<dbReference type="InterPro" id="IPR050554">
    <property type="entry name" value="Met_Synthase/Corrinoid"/>
</dbReference>
<dbReference type="InterPro" id="IPR037010">
    <property type="entry name" value="VitB12-dep_Met_synth_activ_sf"/>
</dbReference>
<evidence type="ECO:0000259" key="27">
    <source>
        <dbReference type="PROSITE" id="PS51332"/>
    </source>
</evidence>
<dbReference type="Pfam" id="PF00809">
    <property type="entry name" value="Pterin_bind"/>
    <property type="match status" value="1"/>
</dbReference>
<dbReference type="SMART" id="SM01018">
    <property type="entry name" value="B12-binding_2"/>
    <property type="match status" value="1"/>
</dbReference>
<keyword evidence="13 19" id="KW-0479">Metal-binding</keyword>
<evidence type="ECO:0000256" key="7">
    <source>
        <dbReference type="ARBA" id="ARBA00013998"/>
    </source>
</evidence>
<evidence type="ECO:0000256" key="5">
    <source>
        <dbReference type="ARBA" id="ARBA00010398"/>
    </source>
</evidence>
<evidence type="ECO:0000256" key="6">
    <source>
        <dbReference type="ARBA" id="ARBA00012032"/>
    </source>
</evidence>
<dbReference type="InterPro" id="IPR000489">
    <property type="entry name" value="Pterin-binding_dom"/>
</dbReference>
<feature type="binding site" description="axial binding residue" evidence="20">
    <location>
        <position position="837"/>
    </location>
    <ligand>
        <name>methylcob(III)alamin</name>
        <dbReference type="ChEBI" id="CHEBI:28115"/>
    </ligand>
    <ligandPart>
        <name>Co</name>
        <dbReference type="ChEBI" id="CHEBI:27638"/>
    </ligandPart>
</feature>
<dbReference type="FunFam" id="3.20.20.20:FF:000007">
    <property type="entry name" value="Methionine synthase"/>
    <property type="match status" value="1"/>
</dbReference>
<dbReference type="PROSITE" id="PS50974">
    <property type="entry name" value="ADOMET_ACTIVATION"/>
    <property type="match status" value="1"/>
</dbReference>
<dbReference type="Gene3D" id="3.20.20.330">
    <property type="entry name" value="Homocysteine-binding-like domain"/>
    <property type="match status" value="1"/>
</dbReference>
<feature type="binding site" evidence="21">
    <location>
        <position position="939"/>
    </location>
    <ligand>
        <name>methylcob(III)alamin</name>
        <dbReference type="ChEBI" id="CHEBI:28115"/>
    </ligand>
</feature>
<dbReference type="Gene3D" id="1.10.1240.10">
    <property type="entry name" value="Methionine synthase domain"/>
    <property type="match status" value="1"/>
</dbReference>
<evidence type="ECO:0000259" key="24">
    <source>
        <dbReference type="PROSITE" id="PS50970"/>
    </source>
</evidence>
<dbReference type="SUPFAM" id="SSF56507">
    <property type="entry name" value="Methionine synthase activation domain-like"/>
    <property type="match status" value="1"/>
</dbReference>
<dbReference type="PROSITE" id="PS51337">
    <property type="entry name" value="B12_BINDING_NTER"/>
    <property type="match status" value="1"/>
</dbReference>
<dbReference type="GO" id="GO:0008705">
    <property type="term" value="F:methionine synthase activity"/>
    <property type="evidence" value="ECO:0007669"/>
    <property type="project" value="UniProtKB-UniRule"/>
</dbReference>
<reference evidence="29" key="2">
    <citation type="submission" date="2020-09" db="EMBL/GenBank/DDBJ databases">
        <authorList>
            <person name="Sun Q."/>
            <person name="Zhou Y."/>
        </authorList>
    </citation>
    <scope>NUCLEOTIDE SEQUENCE</scope>
    <source>
        <strain evidence="29">CGMCC 1.14988</strain>
    </source>
</reference>
<comment type="pathway">
    <text evidence="4 19">Amino-acid biosynthesis; L-methionine biosynthesis via de novo pathway; L-methionine from L-homocysteine (MetH route): step 1/1.</text>
</comment>
<dbReference type="InterPro" id="IPR006158">
    <property type="entry name" value="Cobalamin-bd"/>
</dbReference>
<dbReference type="GO" id="GO:0031419">
    <property type="term" value="F:cobalamin binding"/>
    <property type="evidence" value="ECO:0007669"/>
    <property type="project" value="UniProtKB-UniRule"/>
</dbReference>
<evidence type="ECO:0000256" key="2">
    <source>
        <dbReference type="ARBA" id="ARBA00001947"/>
    </source>
</evidence>
<name>A0A8J3A4R5_9ACTN</name>
<keyword evidence="12 19" id="KW-0949">S-adenosyl-L-methionine</keyword>
<evidence type="ECO:0000256" key="10">
    <source>
        <dbReference type="ARBA" id="ARBA00022628"/>
    </source>
</evidence>
<evidence type="ECO:0000313" key="29">
    <source>
        <dbReference type="EMBL" id="GGI02623.1"/>
    </source>
</evidence>
<dbReference type="FunFam" id="1.10.1240.10:FF:000002">
    <property type="entry name" value="Methionine synthase"/>
    <property type="match status" value="1"/>
</dbReference>
<dbReference type="PROSITE" id="PS50972">
    <property type="entry name" value="PTERIN_BINDING"/>
    <property type="match status" value="1"/>
</dbReference>
<evidence type="ECO:0000256" key="21">
    <source>
        <dbReference type="PIRSR" id="PIRSR000381-2"/>
    </source>
</evidence>
<dbReference type="PIRSF" id="PIRSF000381">
    <property type="entry name" value="MetH"/>
    <property type="match status" value="1"/>
</dbReference>
<dbReference type="SUPFAM" id="SSF47644">
    <property type="entry name" value="Methionine synthase domain"/>
    <property type="match status" value="1"/>
</dbReference>
<dbReference type="InterPro" id="IPR011005">
    <property type="entry name" value="Dihydropteroate_synth-like_sf"/>
</dbReference>
<evidence type="ECO:0000256" key="17">
    <source>
        <dbReference type="ARBA" id="ARBA00023285"/>
    </source>
</evidence>
<feature type="binding site" evidence="21">
    <location>
        <begin position="834"/>
        <end position="838"/>
    </location>
    <ligand>
        <name>methylcob(III)alamin</name>
        <dbReference type="ChEBI" id="CHEBI:28115"/>
    </ligand>
</feature>
<feature type="binding site" evidence="20 22">
    <location>
        <position position="314"/>
    </location>
    <ligand>
        <name>Zn(2+)</name>
        <dbReference type="ChEBI" id="CHEBI:29105"/>
    </ligand>
</feature>
<keyword evidence="11 19" id="KW-0808">Transferase</keyword>
<evidence type="ECO:0000256" key="9">
    <source>
        <dbReference type="ARBA" id="ARBA00022605"/>
    </source>
</evidence>
<keyword evidence="15 19" id="KW-0862">Zinc</keyword>
<dbReference type="CDD" id="cd02069">
    <property type="entry name" value="methionine_synthase_B12_BD"/>
    <property type="match status" value="1"/>
</dbReference>
<feature type="binding site" evidence="20 22">
    <location>
        <position position="247"/>
    </location>
    <ligand>
        <name>Zn(2+)</name>
        <dbReference type="ChEBI" id="CHEBI:29105"/>
    </ligand>
</feature>
<dbReference type="InterPro" id="IPR033706">
    <property type="entry name" value="Met_synthase_B12-bd"/>
</dbReference>
<dbReference type="GO" id="GO:0008270">
    <property type="term" value="F:zinc ion binding"/>
    <property type="evidence" value="ECO:0007669"/>
    <property type="project" value="UniProtKB-UniRule"/>
</dbReference>
<feature type="region of interest" description="Disordered" evidence="23">
    <location>
        <begin position="960"/>
        <end position="990"/>
    </location>
</feature>
<accession>A0A8J3A4R5</accession>
<dbReference type="InterPro" id="IPR003726">
    <property type="entry name" value="HCY_dom"/>
</dbReference>
<keyword evidence="17 19" id="KW-0170">Cobalt</keyword>
<dbReference type="Pfam" id="PF02310">
    <property type="entry name" value="B12-binding"/>
    <property type="match status" value="1"/>
</dbReference>
<comment type="cofactor">
    <cofactor evidence="2 19 22">
        <name>Zn(2+)</name>
        <dbReference type="ChEBI" id="CHEBI:29105"/>
    </cofactor>
</comment>
<evidence type="ECO:0000256" key="12">
    <source>
        <dbReference type="ARBA" id="ARBA00022691"/>
    </source>
</evidence>
<dbReference type="GO" id="GO:0050667">
    <property type="term" value="P:homocysteine metabolic process"/>
    <property type="evidence" value="ECO:0007669"/>
    <property type="project" value="TreeGrafter"/>
</dbReference>
<evidence type="ECO:0000256" key="22">
    <source>
        <dbReference type="PROSITE-ProRule" id="PRU00333"/>
    </source>
</evidence>
<evidence type="ECO:0000256" key="20">
    <source>
        <dbReference type="PIRSR" id="PIRSR000381-1"/>
    </source>
</evidence>
<evidence type="ECO:0000256" key="13">
    <source>
        <dbReference type="ARBA" id="ARBA00022723"/>
    </source>
</evidence>
<feature type="domain" description="Pterin-binding" evidence="25">
    <location>
        <begin position="433"/>
        <end position="690"/>
    </location>
</feature>
<dbReference type="Gene3D" id="3.10.196.10">
    <property type="entry name" value="Vitamin B12-dependent methionine synthase, activation domain"/>
    <property type="match status" value="1"/>
</dbReference>
<evidence type="ECO:0000259" key="26">
    <source>
        <dbReference type="PROSITE" id="PS50974"/>
    </source>
</evidence>
<evidence type="ECO:0000259" key="25">
    <source>
        <dbReference type="PROSITE" id="PS50972"/>
    </source>
</evidence>
<feature type="domain" description="AdoMet activation" evidence="26">
    <location>
        <begin position="975"/>
        <end position="1265"/>
    </location>
</feature>
<dbReference type="InterPro" id="IPR036594">
    <property type="entry name" value="Meth_synthase_dom"/>
</dbReference>
<keyword evidence="8 19" id="KW-0489">Methyltransferase</keyword>
<dbReference type="PROSITE" id="PS51332">
    <property type="entry name" value="B12_BINDING"/>
    <property type="match status" value="1"/>
</dbReference>
<dbReference type="PANTHER" id="PTHR45833">
    <property type="entry name" value="METHIONINE SYNTHASE"/>
    <property type="match status" value="1"/>
</dbReference>
<gene>
    <name evidence="29" type="ORF">GCM10011354_00990</name>
</gene>
<dbReference type="InterPro" id="IPR036724">
    <property type="entry name" value="Cobalamin-bd_sf"/>
</dbReference>
<feature type="binding site" evidence="20 22">
    <location>
        <position position="313"/>
    </location>
    <ligand>
        <name>Zn(2+)</name>
        <dbReference type="ChEBI" id="CHEBI:29105"/>
    </ligand>
</feature>
<evidence type="ECO:0000313" key="30">
    <source>
        <dbReference type="Proteomes" id="UP000650511"/>
    </source>
</evidence>
<dbReference type="InterPro" id="IPR004223">
    <property type="entry name" value="VitB12-dep_Met_synth_activ_dom"/>
</dbReference>
<evidence type="ECO:0000256" key="11">
    <source>
        <dbReference type="ARBA" id="ARBA00022679"/>
    </source>
</evidence>
<comment type="catalytic activity">
    <reaction evidence="1 19">
        <text>(6S)-5-methyl-5,6,7,8-tetrahydrofolate + L-homocysteine = (6S)-5,6,7,8-tetrahydrofolate + L-methionine</text>
        <dbReference type="Rhea" id="RHEA:11172"/>
        <dbReference type="ChEBI" id="CHEBI:18608"/>
        <dbReference type="ChEBI" id="CHEBI:57453"/>
        <dbReference type="ChEBI" id="CHEBI:57844"/>
        <dbReference type="ChEBI" id="CHEBI:58199"/>
        <dbReference type="EC" id="2.1.1.13"/>
    </reaction>
</comment>
<keyword evidence="9 19" id="KW-0028">Amino-acid biosynthesis</keyword>
<keyword evidence="16 19" id="KW-0486">Methionine biosynthesis</keyword>
<dbReference type="AlphaFoldDB" id="A0A8J3A4R5"/>
<feature type="domain" description="B12-binding" evidence="27">
    <location>
        <begin position="824"/>
        <end position="960"/>
    </location>
</feature>
<dbReference type="SUPFAM" id="SSF51717">
    <property type="entry name" value="Dihydropteroate synthetase-like"/>
    <property type="match status" value="1"/>
</dbReference>
<keyword evidence="10 19" id="KW-0846">Cobalamin</keyword>
<dbReference type="FunFam" id="3.40.50.280:FF:000004">
    <property type="entry name" value="Methionine synthase"/>
    <property type="match status" value="1"/>
</dbReference>
<comment type="cofactor">
    <cofactor evidence="3 19 20">
        <name>methylcob(III)alamin</name>
        <dbReference type="ChEBI" id="CHEBI:28115"/>
    </cofactor>
</comment>
<dbReference type="Gene3D" id="3.20.20.20">
    <property type="entry name" value="Dihydropteroate synthase-like"/>
    <property type="match status" value="1"/>
</dbReference>
<evidence type="ECO:0000256" key="19">
    <source>
        <dbReference type="PIRNR" id="PIRNR000381"/>
    </source>
</evidence>
<dbReference type="InterPro" id="IPR036589">
    <property type="entry name" value="HCY_dom_sf"/>
</dbReference>
<dbReference type="EC" id="2.1.1.13" evidence="6 19"/>
<dbReference type="InterPro" id="IPR003759">
    <property type="entry name" value="Cbl-bd_cap"/>
</dbReference>
<dbReference type="SUPFAM" id="SSF82282">
    <property type="entry name" value="Homocysteine S-methyltransferase"/>
    <property type="match status" value="1"/>
</dbReference>
<evidence type="ECO:0000256" key="3">
    <source>
        <dbReference type="ARBA" id="ARBA00001956"/>
    </source>
</evidence>
<sequence>MRMTALPLPPLPAHPFLDALRERVVVFDGAMGTSLQNADLHADDFGGEELDGCNEVLVRTRPDVVADVHRAFLEVGVDAVQTNTFGGAPWVLDEYDLGDDTEELNRLAALVAREVADEYATLERPRWVVGSIGPGTRAPTLSLGKDPATTKDFIDVPTMEDGYRRQVRGLLEGGADVLLIETAFDLLAIKAAVAACDDVFAERGARVPLMVQFTVEKDINTMLLGTEPLAAVAALDPLSIDVLGMNCATGPEDMREHVRTLSRHSRLPISVIPNAGIPYLEDGETIYPLDPAGLAAAQREFVTEFGVNVVGGCCGTTPAHLAAVVEATRDLAPRPRRLDRPAYARPGAAGRLTAPDDHTTPPDAIVAGGAEAKPSTHGAIVAGGAEAKPSTHGAIVAGGAEAKPSTHGAITVEWRPALASLYAPATLEQDNAFLAIGERANANGSKAFRQLLLAQDWDAAVQLAKSQTREGAHVLDVCVDYVGRDGVPDVVAIVDRYATQSTLPLVIDSTEIEVIEAALVRLGGRAVINSVNLEDGRNKADRLLPLAKRYGAAVVVLAIDEEGQARTADWKVEVCERVARIAIDEYGLEAHDLVFDCLTFPLGSGQEDLRGDALATIEAIERVKQAVPGCFTTLGVSNISFGLSPAARQVLNSVFLKAAMDRGLDSAIVHPGKILPLHRIPDEQVTVALDLIHDRRGRAGLDGTAPDDYDPLHRFMAMFEGATETRTSAEDLAALPVEERLQRRIVDGDRDGMEADLDEALAAGHAPLAIINEHLLAGMKVVGELFGSGQMQLPFVLQSAEAMKAAVGHLEPHIEAAGGGSSSKGSIVLATVRGDVHDIGKNLVDIILRNNGYEVHNLGIKQPIDAILAAAEERGVDAVGMSGLLVKSTVVMRDNLEEMNVRRVAHLPVLLGGAALTRGYVEDDLRALYEGDVFYCKDAFEGLRVLDAVLSARRQGLEAPEELTARRERRTPTRTRKVEQPPVVDAHGRPRSAVATDVAVPTPPFWGQRVVRGIGVDEVWPLLNEIALFRNQWGFTPGELSPDAYQAMLDARARPVVREWLDRAKAEKVVTPEVVYGYYPANGDGDDLVVWDPAAPLEKELVRFTFPRQDRGRFLDIADFFRPLDSGEVDVLGVQVVTMGRRISEVAQELFAADRYQDYLFAHGFGVEMAEALAELWHRRVREELGIAGEDGATKEDWFRQGYRGSRYSFGYAACPDLEDQAKLFQLIDPGLIEVELTEEFMLHPEQSTSAIIVHHPQAKYFNAR</sequence>
<feature type="domain" description="B12-binding N-terminal" evidence="28">
    <location>
        <begin position="728"/>
        <end position="822"/>
    </location>
</feature>
<dbReference type="UniPathway" id="UPA00051">
    <property type="reaction ID" value="UER00081"/>
</dbReference>
<feature type="binding site" evidence="21">
    <location>
        <begin position="1261"/>
        <end position="1262"/>
    </location>
    <ligand>
        <name>S-adenosyl-L-methionine</name>
        <dbReference type="ChEBI" id="CHEBI:59789"/>
    </ligand>
</feature>
<dbReference type="GO" id="GO:0046653">
    <property type="term" value="P:tetrahydrofolate metabolic process"/>
    <property type="evidence" value="ECO:0007669"/>
    <property type="project" value="TreeGrafter"/>
</dbReference>
<feature type="region of interest" description="Disordered" evidence="23">
    <location>
        <begin position="338"/>
        <end position="361"/>
    </location>
</feature>
<reference evidence="29" key="1">
    <citation type="journal article" date="2014" name="Int. J. Syst. Evol. Microbiol.">
        <title>Complete genome sequence of Corynebacterium casei LMG S-19264T (=DSM 44701T), isolated from a smear-ripened cheese.</title>
        <authorList>
            <consortium name="US DOE Joint Genome Institute (JGI-PGF)"/>
            <person name="Walter F."/>
            <person name="Albersmeier A."/>
            <person name="Kalinowski J."/>
            <person name="Ruckert C."/>
        </authorList>
    </citation>
    <scope>NUCLEOTIDE SEQUENCE</scope>
    <source>
        <strain evidence="29">CGMCC 1.14988</strain>
    </source>
</reference>
<comment type="similarity">
    <text evidence="5">Belongs to the vitamin-B12 dependent methionine synthase family.</text>
</comment>
<dbReference type="Pfam" id="PF02574">
    <property type="entry name" value="S-methyl_trans"/>
    <property type="match status" value="1"/>
</dbReference>
<dbReference type="EMBL" id="BMHA01000001">
    <property type="protein sequence ID" value="GGI02623.1"/>
    <property type="molecule type" value="Genomic_DNA"/>
</dbReference>
<dbReference type="Gene3D" id="3.40.50.280">
    <property type="entry name" value="Cobalamin-binding domain"/>
    <property type="match status" value="1"/>
</dbReference>
<evidence type="ECO:0000256" key="1">
    <source>
        <dbReference type="ARBA" id="ARBA00001700"/>
    </source>
</evidence>
<keyword evidence="30" id="KW-1185">Reference proteome</keyword>
<evidence type="ECO:0000256" key="16">
    <source>
        <dbReference type="ARBA" id="ARBA00023167"/>
    </source>
</evidence>
<dbReference type="Pfam" id="PF02607">
    <property type="entry name" value="B12-binding_2"/>
    <property type="match status" value="1"/>
</dbReference>
<dbReference type="GO" id="GO:0032259">
    <property type="term" value="P:methylation"/>
    <property type="evidence" value="ECO:0007669"/>
    <property type="project" value="UniProtKB-KW"/>
</dbReference>
<evidence type="ECO:0000256" key="23">
    <source>
        <dbReference type="SAM" id="MobiDB-lite"/>
    </source>
</evidence>
<dbReference type="Pfam" id="PF02965">
    <property type="entry name" value="Met_synt_B12"/>
    <property type="match status" value="1"/>
</dbReference>
<comment type="caution">
    <text evidence="29">The sequence shown here is derived from an EMBL/GenBank/DDBJ whole genome shotgun (WGS) entry which is preliminary data.</text>
</comment>
<dbReference type="SUPFAM" id="SSF52242">
    <property type="entry name" value="Cobalamin (vitamin B12)-binding domain"/>
    <property type="match status" value="1"/>
</dbReference>
<evidence type="ECO:0000256" key="8">
    <source>
        <dbReference type="ARBA" id="ARBA00022603"/>
    </source>
</evidence>
<protein>
    <recommendedName>
        <fullName evidence="7 19">Methionine synthase</fullName>
        <ecNumber evidence="6 19">2.1.1.13</ecNumber>
    </recommendedName>
    <alternativeName>
        <fullName evidence="19">5-methyltetrahydrofolate--homocysteine methyltransferase</fullName>
    </alternativeName>
</protein>
<evidence type="ECO:0000256" key="18">
    <source>
        <dbReference type="ARBA" id="ARBA00025552"/>
    </source>
</evidence>
<evidence type="ECO:0000256" key="4">
    <source>
        <dbReference type="ARBA" id="ARBA00005178"/>
    </source>
</evidence>
<comment type="function">
    <text evidence="18 19">Catalyzes the transfer of a methyl group from methyl-cobalamin to homocysteine, yielding enzyme-bound cob(I)alamin and methionine. Subsequently, remethylates the cofactor using methyltetrahydrofolate.</text>
</comment>
<feature type="binding site" evidence="21">
    <location>
        <position position="1207"/>
    </location>
    <ligand>
        <name>S-adenosyl-L-methionine</name>
        <dbReference type="ChEBI" id="CHEBI:59789"/>
    </ligand>
</feature>
<evidence type="ECO:0000256" key="14">
    <source>
        <dbReference type="ARBA" id="ARBA00022737"/>
    </source>
</evidence>
<feature type="binding site" evidence="21">
    <location>
        <position position="882"/>
    </location>
    <ligand>
        <name>methylcob(III)alamin</name>
        <dbReference type="ChEBI" id="CHEBI:28115"/>
    </ligand>
</feature>
<evidence type="ECO:0000259" key="28">
    <source>
        <dbReference type="PROSITE" id="PS51337"/>
    </source>
</evidence>
<dbReference type="PROSITE" id="PS50970">
    <property type="entry name" value="HCY"/>
    <property type="match status" value="1"/>
</dbReference>
<dbReference type="FunFam" id="3.20.20.330:FF:000001">
    <property type="entry name" value="Methionine synthase"/>
    <property type="match status" value="1"/>
</dbReference>
<keyword evidence="14" id="KW-0677">Repeat</keyword>
<dbReference type="Proteomes" id="UP000650511">
    <property type="component" value="Unassembled WGS sequence"/>
</dbReference>
<proteinExistence type="inferred from homology"/>